<comment type="caution">
    <text evidence="20">The sequence shown here is derived from an EMBL/GenBank/DDBJ whole genome shotgun (WGS) entry which is preliminary data.</text>
</comment>
<protein>
    <submittedName>
        <fullName evidence="20">Penicillin-binding protein</fullName>
    </submittedName>
</protein>
<evidence type="ECO:0000256" key="1">
    <source>
        <dbReference type="ARBA" id="ARBA00004236"/>
    </source>
</evidence>
<evidence type="ECO:0000313" key="20">
    <source>
        <dbReference type="EMBL" id="PIY68515.1"/>
    </source>
</evidence>
<dbReference type="AlphaFoldDB" id="A0A2M7QBA0"/>
<keyword evidence="12 17" id="KW-0472">Membrane</keyword>
<evidence type="ECO:0000256" key="4">
    <source>
        <dbReference type="ARBA" id="ARBA00022475"/>
    </source>
</evidence>
<dbReference type="GO" id="GO:0006508">
    <property type="term" value="P:proteolysis"/>
    <property type="evidence" value="ECO:0007669"/>
    <property type="project" value="UniProtKB-KW"/>
</dbReference>
<comment type="subcellular location">
    <subcellularLocation>
        <location evidence="1">Cell membrane</location>
    </subcellularLocation>
</comment>
<dbReference type="FunFam" id="1.10.3810.10:FF:000001">
    <property type="entry name" value="Penicillin-binding protein 1A"/>
    <property type="match status" value="1"/>
</dbReference>
<evidence type="ECO:0000256" key="7">
    <source>
        <dbReference type="ARBA" id="ARBA00022676"/>
    </source>
</evidence>
<dbReference type="GO" id="GO:0009252">
    <property type="term" value="P:peptidoglycan biosynthetic process"/>
    <property type="evidence" value="ECO:0007669"/>
    <property type="project" value="UniProtKB-KW"/>
</dbReference>
<evidence type="ECO:0000256" key="5">
    <source>
        <dbReference type="ARBA" id="ARBA00022645"/>
    </source>
</evidence>
<organism evidence="20 21">
    <name type="scientific">Candidatus Roizmanbacteria bacterium CG_4_10_14_0_8_um_filter_39_9</name>
    <dbReference type="NCBI Taxonomy" id="1974829"/>
    <lineage>
        <taxon>Bacteria</taxon>
        <taxon>Candidatus Roizmaniibacteriota</taxon>
    </lineage>
</organism>
<evidence type="ECO:0000256" key="14">
    <source>
        <dbReference type="ARBA" id="ARBA00023316"/>
    </source>
</evidence>
<keyword evidence="11" id="KW-0573">Peptidoglycan synthesis</keyword>
<feature type="transmembrane region" description="Helical" evidence="17">
    <location>
        <begin position="16"/>
        <end position="35"/>
    </location>
</feature>
<dbReference type="SUPFAM" id="SSF53955">
    <property type="entry name" value="Lysozyme-like"/>
    <property type="match status" value="1"/>
</dbReference>
<feature type="domain" description="Glycosyl transferase family 51" evidence="19">
    <location>
        <begin position="203"/>
        <end position="378"/>
    </location>
</feature>
<keyword evidence="4" id="KW-1003">Cell membrane</keyword>
<evidence type="ECO:0000313" key="21">
    <source>
        <dbReference type="Proteomes" id="UP000230108"/>
    </source>
</evidence>
<dbReference type="Proteomes" id="UP000230108">
    <property type="component" value="Unassembled WGS sequence"/>
</dbReference>
<dbReference type="SUPFAM" id="SSF56601">
    <property type="entry name" value="beta-lactamase/transpeptidase-like"/>
    <property type="match status" value="1"/>
</dbReference>
<keyword evidence="10" id="KW-0133">Cell shape</keyword>
<evidence type="ECO:0000256" key="10">
    <source>
        <dbReference type="ARBA" id="ARBA00022960"/>
    </source>
</evidence>
<dbReference type="Pfam" id="PF00912">
    <property type="entry name" value="Transgly"/>
    <property type="match status" value="1"/>
</dbReference>
<dbReference type="Pfam" id="PF00905">
    <property type="entry name" value="Transpeptidase"/>
    <property type="match status" value="1"/>
</dbReference>
<keyword evidence="9" id="KW-0378">Hydrolase</keyword>
<keyword evidence="6" id="KW-0645">Protease</keyword>
<evidence type="ECO:0000256" key="11">
    <source>
        <dbReference type="ARBA" id="ARBA00022984"/>
    </source>
</evidence>
<feature type="transmembrane region" description="Helical" evidence="17">
    <location>
        <begin position="79"/>
        <end position="100"/>
    </location>
</feature>
<evidence type="ECO:0000256" key="8">
    <source>
        <dbReference type="ARBA" id="ARBA00022679"/>
    </source>
</evidence>
<feature type="transmembrane region" description="Helical" evidence="17">
    <location>
        <begin position="120"/>
        <end position="143"/>
    </location>
</feature>
<dbReference type="GO" id="GO:0008955">
    <property type="term" value="F:peptidoglycan glycosyltransferase activity"/>
    <property type="evidence" value="ECO:0007669"/>
    <property type="project" value="UniProtKB-EC"/>
</dbReference>
<feature type="transmembrane region" description="Helical" evidence="17">
    <location>
        <begin position="155"/>
        <end position="175"/>
    </location>
</feature>
<evidence type="ECO:0000256" key="6">
    <source>
        <dbReference type="ARBA" id="ARBA00022670"/>
    </source>
</evidence>
<proteinExistence type="inferred from homology"/>
<dbReference type="InterPro" id="IPR012338">
    <property type="entry name" value="Beta-lactam/transpept-like"/>
</dbReference>
<dbReference type="GO" id="GO:0030288">
    <property type="term" value="C:outer membrane-bounded periplasmic space"/>
    <property type="evidence" value="ECO:0007669"/>
    <property type="project" value="TreeGrafter"/>
</dbReference>
<comment type="catalytic activity">
    <reaction evidence="15">
        <text>Preferential cleavage: (Ac)2-L-Lys-D-Ala-|-D-Ala. Also transpeptidation of peptidyl-alanyl moieties that are N-acyl substituents of D-alanine.</text>
        <dbReference type="EC" id="3.4.16.4"/>
    </reaction>
</comment>
<reference evidence="21" key="1">
    <citation type="submission" date="2017-09" db="EMBL/GenBank/DDBJ databases">
        <title>Depth-based differentiation of microbial function through sediment-hosted aquifers and enrichment of novel symbionts in the deep terrestrial subsurface.</title>
        <authorList>
            <person name="Probst A.J."/>
            <person name="Ladd B."/>
            <person name="Jarett J.K."/>
            <person name="Geller-Mcgrath D.E."/>
            <person name="Sieber C.M.K."/>
            <person name="Emerson J.B."/>
            <person name="Anantharaman K."/>
            <person name="Thomas B.C."/>
            <person name="Malmstrom R."/>
            <person name="Stieglmeier M."/>
            <person name="Klingl A."/>
            <person name="Woyke T."/>
            <person name="Ryan C.M."/>
            <person name="Banfield J.F."/>
        </authorList>
    </citation>
    <scope>NUCLEOTIDE SEQUENCE [LARGE SCALE GENOMIC DNA]</scope>
</reference>
<accession>A0A2M7QBA0</accession>
<evidence type="ECO:0000259" key="18">
    <source>
        <dbReference type="Pfam" id="PF00905"/>
    </source>
</evidence>
<dbReference type="GO" id="GO:0009002">
    <property type="term" value="F:serine-type D-Ala-D-Ala carboxypeptidase activity"/>
    <property type="evidence" value="ECO:0007669"/>
    <property type="project" value="UniProtKB-EC"/>
</dbReference>
<dbReference type="Gene3D" id="1.10.3810.10">
    <property type="entry name" value="Biosynthetic peptidoglycan transglycosylase-like"/>
    <property type="match status" value="1"/>
</dbReference>
<evidence type="ECO:0000256" key="17">
    <source>
        <dbReference type="SAM" id="Phobius"/>
    </source>
</evidence>
<keyword evidence="17" id="KW-0812">Transmembrane</keyword>
<dbReference type="InterPro" id="IPR001264">
    <property type="entry name" value="Glyco_trans_51"/>
</dbReference>
<feature type="domain" description="Penicillin-binding protein transpeptidase" evidence="18">
    <location>
        <begin position="466"/>
        <end position="746"/>
    </location>
</feature>
<keyword evidence="5" id="KW-0121">Carboxypeptidase</keyword>
<evidence type="ECO:0000256" key="12">
    <source>
        <dbReference type="ARBA" id="ARBA00023136"/>
    </source>
</evidence>
<keyword evidence="17" id="KW-1133">Transmembrane helix</keyword>
<dbReference type="GO" id="GO:0008360">
    <property type="term" value="P:regulation of cell shape"/>
    <property type="evidence" value="ECO:0007669"/>
    <property type="project" value="UniProtKB-KW"/>
</dbReference>
<dbReference type="GO" id="GO:0005886">
    <property type="term" value="C:plasma membrane"/>
    <property type="evidence" value="ECO:0007669"/>
    <property type="project" value="UniProtKB-SubCell"/>
</dbReference>
<keyword evidence="8" id="KW-0808">Transferase</keyword>
<keyword evidence="14" id="KW-0961">Cell wall biogenesis/degradation</keyword>
<evidence type="ECO:0000256" key="2">
    <source>
        <dbReference type="ARBA" id="ARBA00007090"/>
    </source>
</evidence>
<evidence type="ECO:0000256" key="16">
    <source>
        <dbReference type="ARBA" id="ARBA00049902"/>
    </source>
</evidence>
<name>A0A2M7QBA0_9BACT</name>
<comment type="similarity">
    <text evidence="2">In the C-terminal section; belongs to the transpeptidase family.</text>
</comment>
<evidence type="ECO:0000256" key="9">
    <source>
        <dbReference type="ARBA" id="ARBA00022801"/>
    </source>
</evidence>
<keyword evidence="13" id="KW-0511">Multifunctional enzyme</keyword>
<dbReference type="InterPro" id="IPR036950">
    <property type="entry name" value="PBP_transglycosylase"/>
</dbReference>
<dbReference type="InterPro" id="IPR050396">
    <property type="entry name" value="Glycosyltr_51/Transpeptidase"/>
</dbReference>
<evidence type="ECO:0000256" key="15">
    <source>
        <dbReference type="ARBA" id="ARBA00034000"/>
    </source>
</evidence>
<comment type="similarity">
    <text evidence="3">In the N-terminal section; belongs to the glycosyltransferase 51 family.</text>
</comment>
<evidence type="ECO:0000256" key="13">
    <source>
        <dbReference type="ARBA" id="ARBA00023268"/>
    </source>
</evidence>
<evidence type="ECO:0000256" key="3">
    <source>
        <dbReference type="ARBA" id="ARBA00007739"/>
    </source>
</evidence>
<dbReference type="NCBIfam" id="TIGR02074">
    <property type="entry name" value="PBP_1a_fam"/>
    <property type="match status" value="1"/>
</dbReference>
<dbReference type="PANTHER" id="PTHR32282:SF11">
    <property type="entry name" value="PENICILLIN-BINDING PROTEIN 1B"/>
    <property type="match status" value="1"/>
</dbReference>
<dbReference type="GO" id="GO:0071555">
    <property type="term" value="P:cell wall organization"/>
    <property type="evidence" value="ECO:0007669"/>
    <property type="project" value="UniProtKB-KW"/>
</dbReference>
<sequence>MFPALKFRFTLLCKRLSNSFFLVLFLCIKFFVLTGEVSCRIIFLPVYIVLFIWKFTLYLKNKKPLIRSFKKTQRPVFVLRLLFILGLIFAAFANGFGHLFRFSIRATVNIGKFILILIKYLSLFIYHLINRLVGFCIWVLLLPYRLFISFFSMQFRFAMLGFIICLIAVFFYQSYQFIIELPSPKEIGKVNFAQSTHLYDRNGKMLYEIYRDENRTPIHLNELPPFVKQATIAIEDKDFYRHNGVSFLSGIVRAAKETLITKSLQGGSTLTQQLVKTALLTPERTITRKVKEIILALWTEKLFTKDQILEMYLNQVPYGGSSYGIEEASKTYFGKHAKDLTLDEATLLAGLPQAPSVYSPYVNPDLAVERRNDVIKKMREQRYIDENSRVKGQNSKLEVIPLATSIKAPHFVFYVKERLEGLYGSRTVEEGGLNVNTTLDLNIQMEAEKILKEELEKVASLNVGNGAILVTKPETGEILAMVGSSDYFNGTSGAFNVTTALRQPGSSIKPLMYSLALEKGFTAATILDDSPISFIIPGSRPYQPVNYDGRFHGKVPLRYALANSYNIPAVRTLSVVGVGAFVKHAEKLGISTWDDSSRFGLSLTLGGGEVYMTDMATAFGVIANGGRRVDVADVLSVEDMSGRKLFEYTPSGRQVLSSSTAYIMSDILSDNFARRQAFGINSTLEIPGYKVAVKTGTTDEKKDNWTIGYTPEFLVAVWVGNNDNAPMNPYLASGVTGAAPIWNRVMKFVLQNYGTGSWFVQPKDVVSKPCYYGKTEYFAKGTETKISCRDNLSGVTPTPTP</sequence>
<feature type="transmembrane region" description="Helical" evidence="17">
    <location>
        <begin position="41"/>
        <end position="59"/>
    </location>
</feature>
<dbReference type="PANTHER" id="PTHR32282">
    <property type="entry name" value="BINDING PROTEIN TRANSPEPTIDASE, PUTATIVE-RELATED"/>
    <property type="match status" value="1"/>
</dbReference>
<dbReference type="Gene3D" id="3.40.710.10">
    <property type="entry name" value="DD-peptidase/beta-lactamase superfamily"/>
    <property type="match status" value="1"/>
</dbReference>
<dbReference type="GO" id="GO:0008658">
    <property type="term" value="F:penicillin binding"/>
    <property type="evidence" value="ECO:0007669"/>
    <property type="project" value="InterPro"/>
</dbReference>
<comment type="catalytic activity">
    <reaction evidence="16">
        <text>[GlcNAc-(1-&gt;4)-Mur2Ac(oyl-L-Ala-gamma-D-Glu-L-Lys-D-Ala-D-Ala)](n)-di-trans,octa-cis-undecaprenyl diphosphate + beta-D-GlcNAc-(1-&gt;4)-Mur2Ac(oyl-L-Ala-gamma-D-Glu-L-Lys-D-Ala-D-Ala)-di-trans,octa-cis-undecaprenyl diphosphate = [GlcNAc-(1-&gt;4)-Mur2Ac(oyl-L-Ala-gamma-D-Glu-L-Lys-D-Ala-D-Ala)](n+1)-di-trans,octa-cis-undecaprenyl diphosphate + di-trans,octa-cis-undecaprenyl diphosphate + H(+)</text>
        <dbReference type="Rhea" id="RHEA:23708"/>
        <dbReference type="Rhea" id="RHEA-COMP:9602"/>
        <dbReference type="Rhea" id="RHEA-COMP:9603"/>
        <dbReference type="ChEBI" id="CHEBI:15378"/>
        <dbReference type="ChEBI" id="CHEBI:58405"/>
        <dbReference type="ChEBI" id="CHEBI:60033"/>
        <dbReference type="ChEBI" id="CHEBI:78435"/>
        <dbReference type="EC" id="2.4.99.28"/>
    </reaction>
</comment>
<keyword evidence="7" id="KW-0328">Glycosyltransferase</keyword>
<dbReference type="EMBL" id="PFLF01000117">
    <property type="protein sequence ID" value="PIY68515.1"/>
    <property type="molecule type" value="Genomic_DNA"/>
</dbReference>
<dbReference type="InterPro" id="IPR001460">
    <property type="entry name" value="PCN-bd_Tpept"/>
</dbReference>
<dbReference type="InterPro" id="IPR023346">
    <property type="entry name" value="Lysozyme-like_dom_sf"/>
</dbReference>
<evidence type="ECO:0000259" key="19">
    <source>
        <dbReference type="Pfam" id="PF00912"/>
    </source>
</evidence>
<gene>
    <name evidence="20" type="ORF">COY90_05595</name>
</gene>